<evidence type="ECO:0000256" key="7">
    <source>
        <dbReference type="SAM" id="MobiDB-lite"/>
    </source>
</evidence>
<dbReference type="GO" id="GO:0008175">
    <property type="term" value="F:tRNA methyltransferase activity"/>
    <property type="evidence" value="ECO:0007669"/>
    <property type="project" value="TreeGrafter"/>
</dbReference>
<keyword evidence="3 9" id="KW-0489">Methyltransferase</keyword>
<dbReference type="PIRSF" id="PIRSF005461">
    <property type="entry name" value="23S_rRNA_mtase"/>
    <property type="match status" value="1"/>
</dbReference>
<feature type="region of interest" description="Disordered" evidence="7">
    <location>
        <begin position="109"/>
        <end position="129"/>
    </location>
</feature>
<evidence type="ECO:0000313" key="10">
    <source>
        <dbReference type="Proteomes" id="UP000013776"/>
    </source>
</evidence>
<evidence type="ECO:0000256" key="2">
    <source>
        <dbReference type="ARBA" id="ARBA00022552"/>
    </source>
</evidence>
<dbReference type="FunFam" id="3.40.50.150:FF:000220">
    <property type="entry name" value="CAMK protein kinase"/>
    <property type="match status" value="1"/>
</dbReference>
<evidence type="ECO:0000259" key="8">
    <source>
        <dbReference type="Pfam" id="PF01728"/>
    </source>
</evidence>
<dbReference type="InterPro" id="IPR002877">
    <property type="entry name" value="RNA_MeTrfase_FtsJ_dom"/>
</dbReference>
<feature type="domain" description="Ribosomal RNA methyltransferase FtsJ" evidence="8">
    <location>
        <begin position="21"/>
        <end position="219"/>
    </location>
</feature>
<dbReference type="GO" id="GO:0030488">
    <property type="term" value="P:tRNA methylation"/>
    <property type="evidence" value="ECO:0007669"/>
    <property type="project" value="TreeGrafter"/>
</dbReference>
<keyword evidence="5 6" id="KW-0949">S-adenosyl-L-methionine</keyword>
<dbReference type="Pfam" id="PF01728">
    <property type="entry name" value="FtsJ"/>
    <property type="match status" value="1"/>
</dbReference>
<reference evidence="9 10" key="1">
    <citation type="journal article" date="2013" name="MBio">
        <title>Genome sequencing of the plant pathogen Taphrina deformans, the causal agent of peach leaf curl.</title>
        <authorList>
            <person name="Cisse O.H."/>
            <person name="Almeida J.M.G.C.F."/>
            <person name="Fonseca A."/>
            <person name="Kumar A.A."/>
            <person name="Salojaervi J."/>
            <person name="Overmyer K."/>
            <person name="Hauser P.M."/>
            <person name="Pagni M."/>
        </authorList>
    </citation>
    <scope>NUCLEOTIDE SEQUENCE [LARGE SCALE GENOMIC DNA]</scope>
    <source>
        <strain evidence="10">PYCC 5710 / ATCC 11124 / CBS 356.35 / IMI 108563 / JCM 9778 / NBRC 8474</strain>
    </source>
</reference>
<keyword evidence="1" id="KW-0963">Cytoplasm</keyword>
<dbReference type="SUPFAM" id="SSF53335">
    <property type="entry name" value="S-adenosyl-L-methionine-dependent methyltransferases"/>
    <property type="match status" value="1"/>
</dbReference>
<keyword evidence="10" id="KW-1185">Reference proteome</keyword>
<evidence type="ECO:0000256" key="1">
    <source>
        <dbReference type="ARBA" id="ARBA00022490"/>
    </source>
</evidence>
<dbReference type="Proteomes" id="UP000013776">
    <property type="component" value="Unassembled WGS sequence"/>
</dbReference>
<name>R4XCN7_TAPDE</name>
<feature type="active site" description="Proton acceptor" evidence="6">
    <location>
        <position position="176"/>
    </location>
</feature>
<keyword evidence="4" id="KW-0808">Transferase</keyword>
<keyword evidence="2" id="KW-0698">rRNA processing</keyword>
<dbReference type="AlphaFoldDB" id="R4XCN7"/>
<evidence type="ECO:0000256" key="3">
    <source>
        <dbReference type="ARBA" id="ARBA00022603"/>
    </source>
</evidence>
<dbReference type="Gene3D" id="3.40.50.150">
    <property type="entry name" value="Vaccinia Virus protein VP39"/>
    <property type="match status" value="1"/>
</dbReference>
<evidence type="ECO:0000256" key="5">
    <source>
        <dbReference type="ARBA" id="ARBA00022691"/>
    </source>
</evidence>
<dbReference type="VEuPathDB" id="FungiDB:TAPDE_003598"/>
<dbReference type="GO" id="GO:0006364">
    <property type="term" value="P:rRNA processing"/>
    <property type="evidence" value="ECO:0007669"/>
    <property type="project" value="UniProtKB-KW"/>
</dbReference>
<dbReference type="InterPro" id="IPR050082">
    <property type="entry name" value="RNA_methyltr_RlmE"/>
</dbReference>
<dbReference type="GO" id="GO:0005737">
    <property type="term" value="C:cytoplasm"/>
    <property type="evidence" value="ECO:0007669"/>
    <property type="project" value="TreeGrafter"/>
</dbReference>
<sequence>MGKSSKDKRDIYYRLAKENGYRARSAYKLIQLDELYGFLDGDARRVIDLCAAPGSWSQVISQHLTDSAGTGRRPGLLVSIDLQPMAPLPSTTQIQADLTDPATAPRILSLFHDDDGDDGEEGTGDGNGKADLVVSDGAPDVTGLHDLDTYLHHQLFHACLNLVLETLRTGGTFVAKMFRGGERELVDEMVRRYFRHVSWHKPLASRASSMEIFLVCQDFQGTSCRDAQEQAKVDQFMACGDLSAFNSQ</sequence>
<dbReference type="HAMAP" id="MF_01547">
    <property type="entry name" value="RNA_methyltr_E"/>
    <property type="match status" value="1"/>
</dbReference>
<comment type="caution">
    <text evidence="9">The sequence shown here is derived from an EMBL/GenBank/DDBJ whole genome shotgun (WGS) entry which is preliminary data.</text>
</comment>
<dbReference type="GO" id="GO:0002181">
    <property type="term" value="P:cytoplasmic translation"/>
    <property type="evidence" value="ECO:0007669"/>
    <property type="project" value="TreeGrafter"/>
</dbReference>
<accession>R4XCN7</accession>
<proteinExistence type="inferred from homology"/>
<dbReference type="OrthoDB" id="289250at2759"/>
<gene>
    <name evidence="9" type="ORF">TAPDE_003598</name>
</gene>
<dbReference type="InterPro" id="IPR029063">
    <property type="entry name" value="SAM-dependent_MTases_sf"/>
</dbReference>
<dbReference type="PANTHER" id="PTHR10920:SF12">
    <property type="entry name" value="TRNA (CYTIDINE(32)_GUANOSINE(34)-2'-O)-METHYLTRANSFERASE-RELATED"/>
    <property type="match status" value="1"/>
</dbReference>
<evidence type="ECO:0000256" key="4">
    <source>
        <dbReference type="ARBA" id="ARBA00022679"/>
    </source>
</evidence>
<evidence type="ECO:0000256" key="6">
    <source>
        <dbReference type="PIRSR" id="PIRSR005461-1"/>
    </source>
</evidence>
<evidence type="ECO:0000313" key="9">
    <source>
        <dbReference type="EMBL" id="CCG83383.1"/>
    </source>
</evidence>
<dbReference type="STRING" id="1097556.R4XCN7"/>
<dbReference type="eggNOG" id="KOG1099">
    <property type="taxonomic scope" value="Eukaryota"/>
</dbReference>
<organism evidence="9 10">
    <name type="scientific">Taphrina deformans (strain PYCC 5710 / ATCC 11124 / CBS 356.35 / IMI 108563 / JCM 9778 / NBRC 8474)</name>
    <name type="common">Peach leaf curl fungus</name>
    <name type="synonym">Lalaria deformans</name>
    <dbReference type="NCBI Taxonomy" id="1097556"/>
    <lineage>
        <taxon>Eukaryota</taxon>
        <taxon>Fungi</taxon>
        <taxon>Dikarya</taxon>
        <taxon>Ascomycota</taxon>
        <taxon>Taphrinomycotina</taxon>
        <taxon>Taphrinomycetes</taxon>
        <taxon>Taphrinales</taxon>
        <taxon>Taphrinaceae</taxon>
        <taxon>Taphrina</taxon>
    </lineage>
</organism>
<feature type="compositionally biased region" description="Acidic residues" evidence="7">
    <location>
        <begin position="114"/>
        <end position="123"/>
    </location>
</feature>
<dbReference type="InterPro" id="IPR015507">
    <property type="entry name" value="rRNA-MeTfrase_E"/>
</dbReference>
<dbReference type="EMBL" id="CAHR02000142">
    <property type="protein sequence ID" value="CCG83383.1"/>
    <property type="molecule type" value="Genomic_DNA"/>
</dbReference>
<dbReference type="PANTHER" id="PTHR10920">
    <property type="entry name" value="RIBOSOMAL RNA METHYLTRANSFERASE"/>
    <property type="match status" value="1"/>
</dbReference>
<protein>
    <submittedName>
        <fullName evidence="9">tRNA 2'-O-ribose methyltransferase</fullName>
    </submittedName>
</protein>